<feature type="domain" description="CRAL-TRIO" evidence="1">
    <location>
        <begin position="83"/>
        <end position="244"/>
    </location>
</feature>
<dbReference type="InterPro" id="IPR001251">
    <property type="entry name" value="CRAL-TRIO_dom"/>
</dbReference>
<protein>
    <recommendedName>
        <fullName evidence="1">CRAL-TRIO domain-containing protein</fullName>
    </recommendedName>
</protein>
<sequence>MKLKHPFLSNKVEIPKNHSDDVDNIRSWLAHQPHLPKLTDEHIMMFLHSCYYSGERTKTTIDNYYTVRAQCSDLFTGWTWDVLKSSFDMYTMTQLPRLTPEGYRVLLYRLRDPDPSKLVFNDALKTFFAFNDVCISEDGLLAGYVVVFDMKGLCLGHLARVSTCMNAVRKFMIYIQDCHPVRLKGVHVINTFSLIDKILCLVKPLMQSDLIQLLHLHPDVNTLNEFVPLDILPLDYGGTTKHTEELHKDTTQLIETKYLKWLEQSEAYTADLKKRIGKPRSQLIGLELEGSFKSLSFD</sequence>
<reference evidence="2 3" key="1">
    <citation type="journal article" date="2017" name="Gigascience">
        <title>Genome sequence of the small brown planthopper, Laodelphax striatellus.</title>
        <authorList>
            <person name="Zhu J."/>
            <person name="Jiang F."/>
            <person name="Wang X."/>
            <person name="Yang P."/>
            <person name="Bao Y."/>
            <person name="Zhao W."/>
            <person name="Wang W."/>
            <person name="Lu H."/>
            <person name="Wang Q."/>
            <person name="Cui N."/>
            <person name="Li J."/>
            <person name="Chen X."/>
            <person name="Luo L."/>
            <person name="Yu J."/>
            <person name="Kang L."/>
            <person name="Cui F."/>
        </authorList>
    </citation>
    <scope>NUCLEOTIDE SEQUENCE [LARGE SCALE GENOMIC DNA]</scope>
    <source>
        <strain evidence="2">Lst14</strain>
    </source>
</reference>
<dbReference type="SUPFAM" id="SSF46938">
    <property type="entry name" value="CRAL/TRIO N-terminal domain"/>
    <property type="match status" value="1"/>
</dbReference>
<dbReference type="PRINTS" id="PR00180">
    <property type="entry name" value="CRETINALDHBP"/>
</dbReference>
<dbReference type="InParanoid" id="A0A482WVR1"/>
<organism evidence="2 3">
    <name type="scientific">Laodelphax striatellus</name>
    <name type="common">Small brown planthopper</name>
    <name type="synonym">Delphax striatella</name>
    <dbReference type="NCBI Taxonomy" id="195883"/>
    <lineage>
        <taxon>Eukaryota</taxon>
        <taxon>Metazoa</taxon>
        <taxon>Ecdysozoa</taxon>
        <taxon>Arthropoda</taxon>
        <taxon>Hexapoda</taxon>
        <taxon>Insecta</taxon>
        <taxon>Pterygota</taxon>
        <taxon>Neoptera</taxon>
        <taxon>Paraneoptera</taxon>
        <taxon>Hemiptera</taxon>
        <taxon>Auchenorrhyncha</taxon>
        <taxon>Fulgoroidea</taxon>
        <taxon>Delphacidae</taxon>
        <taxon>Criomorphinae</taxon>
        <taxon>Laodelphax</taxon>
    </lineage>
</organism>
<comment type="caution">
    <text evidence="2">The sequence shown here is derived from an EMBL/GenBank/DDBJ whole genome shotgun (WGS) entry which is preliminary data.</text>
</comment>
<dbReference type="PROSITE" id="PS50191">
    <property type="entry name" value="CRAL_TRIO"/>
    <property type="match status" value="1"/>
</dbReference>
<dbReference type="Proteomes" id="UP000291343">
    <property type="component" value="Unassembled WGS sequence"/>
</dbReference>
<dbReference type="CDD" id="cd00170">
    <property type="entry name" value="SEC14"/>
    <property type="match status" value="1"/>
</dbReference>
<accession>A0A482WVR1</accession>
<dbReference type="SUPFAM" id="SSF52087">
    <property type="entry name" value="CRAL/TRIO domain"/>
    <property type="match status" value="1"/>
</dbReference>
<dbReference type="SMART" id="SM00516">
    <property type="entry name" value="SEC14"/>
    <property type="match status" value="1"/>
</dbReference>
<gene>
    <name evidence="2" type="ORF">LSTR_LSTR011693</name>
</gene>
<evidence type="ECO:0000313" key="2">
    <source>
        <dbReference type="EMBL" id="RZF37416.1"/>
    </source>
</evidence>
<evidence type="ECO:0000313" key="3">
    <source>
        <dbReference type="Proteomes" id="UP000291343"/>
    </source>
</evidence>
<dbReference type="GO" id="GO:1902936">
    <property type="term" value="F:phosphatidylinositol bisphosphate binding"/>
    <property type="evidence" value="ECO:0007669"/>
    <property type="project" value="TreeGrafter"/>
</dbReference>
<dbReference type="InterPro" id="IPR036865">
    <property type="entry name" value="CRAL-TRIO_dom_sf"/>
</dbReference>
<dbReference type="InterPro" id="IPR036273">
    <property type="entry name" value="CRAL/TRIO_N_dom_sf"/>
</dbReference>
<dbReference type="GO" id="GO:0016020">
    <property type="term" value="C:membrane"/>
    <property type="evidence" value="ECO:0007669"/>
    <property type="project" value="TreeGrafter"/>
</dbReference>
<dbReference type="Pfam" id="PF00650">
    <property type="entry name" value="CRAL_TRIO"/>
    <property type="match status" value="1"/>
</dbReference>
<proteinExistence type="predicted"/>
<dbReference type="PANTHER" id="PTHR10174">
    <property type="entry name" value="ALPHA-TOCOPHEROL TRANSFER PROTEIN-RELATED"/>
    <property type="match status" value="1"/>
</dbReference>
<keyword evidence="3" id="KW-1185">Reference proteome</keyword>
<dbReference type="OrthoDB" id="1434354at2759"/>
<dbReference type="PANTHER" id="PTHR10174:SF213">
    <property type="entry name" value="CRAL-TRIO DOMAIN-CONTAINING PROTEIN"/>
    <property type="match status" value="1"/>
</dbReference>
<evidence type="ECO:0000259" key="1">
    <source>
        <dbReference type="PROSITE" id="PS50191"/>
    </source>
</evidence>
<dbReference type="AlphaFoldDB" id="A0A482WVR1"/>
<dbReference type="SMR" id="A0A482WVR1"/>
<name>A0A482WVR1_LAOST</name>
<dbReference type="Gene3D" id="3.40.525.10">
    <property type="entry name" value="CRAL-TRIO lipid binding domain"/>
    <property type="match status" value="1"/>
</dbReference>
<dbReference type="EMBL" id="QKKF02024553">
    <property type="protein sequence ID" value="RZF37416.1"/>
    <property type="molecule type" value="Genomic_DNA"/>
</dbReference>